<accession>A0A644Z8P9</accession>
<evidence type="ECO:0000313" key="1">
    <source>
        <dbReference type="EMBL" id="MPM35093.1"/>
    </source>
</evidence>
<dbReference type="EMBL" id="VSSQ01007176">
    <property type="protein sequence ID" value="MPM35093.1"/>
    <property type="molecule type" value="Genomic_DNA"/>
</dbReference>
<reference evidence="1" key="1">
    <citation type="submission" date="2019-08" db="EMBL/GenBank/DDBJ databases">
        <authorList>
            <person name="Kucharzyk K."/>
            <person name="Murdoch R.W."/>
            <person name="Higgins S."/>
            <person name="Loffler F."/>
        </authorList>
    </citation>
    <scope>NUCLEOTIDE SEQUENCE</scope>
</reference>
<gene>
    <name evidence="1" type="ORF">SDC9_81683</name>
</gene>
<sequence>MKTIRLCLNLDHMKFIEVINKRHVPCYSYTIYMEKYSVLMSLYIKEKPEYLELAIKSMSKQSFSQMKLKNRGLGCCFK</sequence>
<dbReference type="AlphaFoldDB" id="A0A644Z8P9"/>
<proteinExistence type="predicted"/>
<organism evidence="1">
    <name type="scientific">bioreactor metagenome</name>
    <dbReference type="NCBI Taxonomy" id="1076179"/>
    <lineage>
        <taxon>unclassified sequences</taxon>
        <taxon>metagenomes</taxon>
        <taxon>ecological metagenomes</taxon>
    </lineage>
</organism>
<comment type="caution">
    <text evidence="1">The sequence shown here is derived from an EMBL/GenBank/DDBJ whole genome shotgun (WGS) entry which is preliminary data.</text>
</comment>
<protein>
    <submittedName>
        <fullName evidence="1">Uncharacterized protein</fullName>
    </submittedName>
</protein>
<name>A0A644Z8P9_9ZZZZ</name>